<proteinExistence type="predicted"/>
<name>A0A0F9U0L7_9ZZZZ</name>
<protein>
    <submittedName>
        <fullName evidence="1">Uncharacterized protein</fullName>
    </submittedName>
</protein>
<dbReference type="EMBL" id="LAZR01000908">
    <property type="protein sequence ID" value="KKN54881.1"/>
    <property type="molecule type" value="Genomic_DNA"/>
</dbReference>
<accession>A0A0F9U0L7</accession>
<sequence>MFEEDRRDAEDYMLNHKKCILCFILVGENHYSATVDERGGCGTCENMEVPV</sequence>
<comment type="caution">
    <text evidence="1">The sequence shown here is derived from an EMBL/GenBank/DDBJ whole genome shotgun (WGS) entry which is preliminary data.</text>
</comment>
<reference evidence="1" key="1">
    <citation type="journal article" date="2015" name="Nature">
        <title>Complex archaea that bridge the gap between prokaryotes and eukaryotes.</title>
        <authorList>
            <person name="Spang A."/>
            <person name="Saw J.H."/>
            <person name="Jorgensen S.L."/>
            <person name="Zaremba-Niedzwiedzka K."/>
            <person name="Martijn J."/>
            <person name="Lind A.E."/>
            <person name="van Eijk R."/>
            <person name="Schleper C."/>
            <person name="Guy L."/>
            <person name="Ettema T.J."/>
        </authorList>
    </citation>
    <scope>NUCLEOTIDE SEQUENCE</scope>
</reference>
<organism evidence="1">
    <name type="scientific">marine sediment metagenome</name>
    <dbReference type="NCBI Taxonomy" id="412755"/>
    <lineage>
        <taxon>unclassified sequences</taxon>
        <taxon>metagenomes</taxon>
        <taxon>ecological metagenomes</taxon>
    </lineage>
</organism>
<gene>
    <name evidence="1" type="ORF">LCGC14_0587740</name>
</gene>
<dbReference type="AlphaFoldDB" id="A0A0F9U0L7"/>
<evidence type="ECO:0000313" key="1">
    <source>
        <dbReference type="EMBL" id="KKN54881.1"/>
    </source>
</evidence>